<evidence type="ECO:0000313" key="1">
    <source>
        <dbReference type="EMBL" id="PRB80775.1"/>
    </source>
</evidence>
<proteinExistence type="predicted"/>
<dbReference type="Proteomes" id="UP000238534">
    <property type="component" value="Unassembled WGS sequence"/>
</dbReference>
<reference evidence="3 4" key="1">
    <citation type="submission" date="2017-09" db="EMBL/GenBank/DDBJ databases">
        <title>Genomic, metabolic, and phenotypic characteristics of bacterial isolates from the natural microbiome of the model nematode Caenorhabditis elegans.</title>
        <authorList>
            <person name="Zimmermann J."/>
            <person name="Obeng N."/>
            <person name="Yang W."/>
            <person name="Obeng O."/>
            <person name="Kissoyan K."/>
            <person name="Pees B."/>
            <person name="Dirksen P."/>
            <person name="Hoppner M."/>
            <person name="Franke A."/>
            <person name="Rosenstiel P."/>
            <person name="Leippe M."/>
            <person name="Dierking K."/>
            <person name="Kaleta C."/>
            <person name="Schulenburg H."/>
        </authorList>
    </citation>
    <scope>NUCLEOTIDE SEQUENCE [LARGE SCALE GENOMIC DNA]</scope>
    <source>
        <strain evidence="1 4">MYb25</strain>
        <strain evidence="2 3">MYb44</strain>
    </source>
</reference>
<dbReference type="EMBL" id="PCPP01000006">
    <property type="protein sequence ID" value="PRB80775.1"/>
    <property type="molecule type" value="Genomic_DNA"/>
</dbReference>
<gene>
    <name evidence="1" type="ORF">CQ022_21500</name>
    <name evidence="2" type="ORF">CQ033_21505</name>
</gene>
<sequence>MKQYTYYILLFILISVFSCKNREVNYITYYNRVNEIDSIYRMANKPEKAIKRFKNLFHKYTPKNQELTEEYKTYIKLADQYHKNFGGKKSLYKLITLIAPYGNEYKKLYPLLKKYGIDSLEADQKITDWKKNLNKTLIDSFSIAMIRDQEGRPENRALVTKNIEKNINLFFWTFEHYGFPDGQKIGRLGNNDIFIAMPTLLSHMIASKKYPEFRKKLFEYVKTGHCSPQEYALMSDTYDYYRNTAVRYSLRNNNQDSVRINHNRKSIGLPSIQHSSKIRKDKIKKK</sequence>
<dbReference type="OrthoDB" id="1490993at2"/>
<comment type="caution">
    <text evidence="1">The sequence shown here is derived from an EMBL/GenBank/DDBJ whole genome shotgun (WGS) entry which is preliminary data.</text>
</comment>
<protein>
    <submittedName>
        <fullName evidence="1">Uncharacterized protein</fullName>
    </submittedName>
</protein>
<keyword evidence="3" id="KW-1185">Reference proteome</keyword>
<name>A0A2S9CJR9_CHRCI</name>
<dbReference type="PROSITE" id="PS51257">
    <property type="entry name" value="PROKAR_LIPOPROTEIN"/>
    <property type="match status" value="1"/>
</dbReference>
<evidence type="ECO:0000313" key="3">
    <source>
        <dbReference type="Proteomes" id="UP000238325"/>
    </source>
</evidence>
<evidence type="ECO:0000313" key="2">
    <source>
        <dbReference type="EMBL" id="PRB87624.1"/>
    </source>
</evidence>
<accession>A0A2S9CJR9</accession>
<dbReference type="AlphaFoldDB" id="A0A2S9CJR9"/>
<dbReference type="Proteomes" id="UP000238325">
    <property type="component" value="Unassembled WGS sequence"/>
</dbReference>
<dbReference type="EMBL" id="PCPH01000008">
    <property type="protein sequence ID" value="PRB87624.1"/>
    <property type="molecule type" value="Genomic_DNA"/>
</dbReference>
<evidence type="ECO:0000313" key="4">
    <source>
        <dbReference type="Proteomes" id="UP000238534"/>
    </source>
</evidence>
<organism evidence="1 4">
    <name type="scientific">Chryseobacterium culicis</name>
    <dbReference type="NCBI Taxonomy" id="680127"/>
    <lineage>
        <taxon>Bacteria</taxon>
        <taxon>Pseudomonadati</taxon>
        <taxon>Bacteroidota</taxon>
        <taxon>Flavobacteriia</taxon>
        <taxon>Flavobacteriales</taxon>
        <taxon>Weeksellaceae</taxon>
        <taxon>Chryseobacterium group</taxon>
        <taxon>Chryseobacterium</taxon>
    </lineage>
</organism>